<protein>
    <submittedName>
        <fullName evidence="2">M23 family metallopeptidase</fullName>
    </submittedName>
</protein>
<sequence length="337" mass="37305">MKTRTEPMPTKDHPPKRVRIAKPLIATAVLVSTTFSAPYAKAEDNSGPDLTEAVTAQMHRQHGNDAAESYGLGGAAQLPAPLVEPYRVSADGQWTFGGSVYLLPEWVHATPVTALFVAREVAGEWEVALQSGGEFAQLMEEAPVDLFPDAREKSALTSSNLRGLARPGLALPWAEDQGGWRHWGVHGNGGNTRPFNAIDFYGGDGKTRASADGFLYRFCGTVNPYIEIHHVNGWRTGYYHLRNQTDVPSGSFVKRYDFLGEIGEELPCGGRANGDHVHWTLWHESEGQVVQDRVIGGWTWHEERAYRGWAQRGNERIGHSDCCLVNYGPFDGYIFNR</sequence>
<dbReference type="RefSeq" id="WP_213172863.1">
    <property type="nucleotide sequence ID" value="NZ_CP070496.1"/>
</dbReference>
<evidence type="ECO:0000313" key="2">
    <source>
        <dbReference type="EMBL" id="QSB06856.1"/>
    </source>
</evidence>
<dbReference type="EMBL" id="CP070496">
    <property type="protein sequence ID" value="QSB06856.1"/>
    <property type="molecule type" value="Genomic_DNA"/>
</dbReference>
<reference evidence="2" key="1">
    <citation type="submission" date="2021-02" db="EMBL/GenBank/DDBJ databases">
        <title>Natronoglycomyces albus gen. nov., sp. nov, a haloalkaliphilic actinobacterium from a soda solonchak soil.</title>
        <authorList>
            <person name="Sorokin D.Y."/>
            <person name="Khijniak T.V."/>
            <person name="Zakharycheva A.P."/>
            <person name="Boueva O.V."/>
            <person name="Ariskina E.V."/>
            <person name="Hahnke R.L."/>
            <person name="Bunk B."/>
            <person name="Sproer C."/>
            <person name="Schumann P."/>
            <person name="Evtushenko L.I."/>
            <person name="Kublanov I.V."/>
        </authorList>
    </citation>
    <scope>NUCLEOTIDE SEQUENCE</scope>
    <source>
        <strain evidence="2">DSM 106290</strain>
    </source>
</reference>
<dbReference type="AlphaFoldDB" id="A0A895XWF8"/>
<proteinExistence type="predicted"/>
<dbReference type="InterPro" id="IPR016047">
    <property type="entry name" value="M23ase_b-sheet_dom"/>
</dbReference>
<dbReference type="Gene3D" id="2.70.70.10">
    <property type="entry name" value="Glucose Permease (Domain IIA)"/>
    <property type="match status" value="1"/>
</dbReference>
<gene>
    <name evidence="2" type="ORF">JQS30_08215</name>
</gene>
<dbReference type="SUPFAM" id="SSF51261">
    <property type="entry name" value="Duplicated hybrid motif"/>
    <property type="match status" value="1"/>
</dbReference>
<accession>A0A895XWF8</accession>
<feature type="domain" description="M23ase beta-sheet core" evidence="1">
    <location>
        <begin position="198"/>
        <end position="285"/>
    </location>
</feature>
<keyword evidence="3" id="KW-1185">Reference proteome</keyword>
<dbReference type="CDD" id="cd12797">
    <property type="entry name" value="M23_peptidase"/>
    <property type="match status" value="1"/>
</dbReference>
<dbReference type="KEGG" id="nav:JQS30_08215"/>
<dbReference type="InterPro" id="IPR011055">
    <property type="entry name" value="Dup_hybrid_motif"/>
</dbReference>
<evidence type="ECO:0000259" key="1">
    <source>
        <dbReference type="Pfam" id="PF01551"/>
    </source>
</evidence>
<evidence type="ECO:0000313" key="3">
    <source>
        <dbReference type="Proteomes" id="UP000662939"/>
    </source>
</evidence>
<dbReference type="Proteomes" id="UP000662939">
    <property type="component" value="Chromosome"/>
</dbReference>
<dbReference type="Pfam" id="PF01551">
    <property type="entry name" value="Peptidase_M23"/>
    <property type="match status" value="1"/>
</dbReference>
<name>A0A895XWF8_9ACTN</name>
<organism evidence="2 3">
    <name type="scientific">Natronoglycomyces albus</name>
    <dbReference type="NCBI Taxonomy" id="2811108"/>
    <lineage>
        <taxon>Bacteria</taxon>
        <taxon>Bacillati</taxon>
        <taxon>Actinomycetota</taxon>
        <taxon>Actinomycetes</taxon>
        <taxon>Glycomycetales</taxon>
        <taxon>Glycomycetaceae</taxon>
        <taxon>Natronoglycomyces</taxon>
    </lineage>
</organism>